<evidence type="ECO:0000313" key="3">
    <source>
        <dbReference type="EMBL" id="ACO10195.1"/>
    </source>
</evidence>
<feature type="transmembrane region" description="Helical" evidence="1">
    <location>
        <begin position="89"/>
        <end position="107"/>
    </location>
</feature>
<dbReference type="PANTHER" id="PTHR12740">
    <property type="entry name" value="JNK1/MAPK8-ASSOCIATED MEMBRANE PROTEIN"/>
    <property type="match status" value="1"/>
</dbReference>
<feature type="transmembrane region" description="Helical" evidence="1">
    <location>
        <begin position="319"/>
        <end position="337"/>
    </location>
</feature>
<accession>C1BME2</accession>
<feature type="transmembrane region" description="Helical" evidence="1">
    <location>
        <begin position="255"/>
        <end position="275"/>
    </location>
</feature>
<keyword evidence="1" id="KW-1133">Transmembrane helix</keyword>
<keyword evidence="1" id="KW-0812">Transmembrane</keyword>
<feature type="transmembrane region" description="Helical" evidence="1">
    <location>
        <begin position="296"/>
        <end position="313"/>
    </location>
</feature>
<name>C1BME2_CALRO</name>
<keyword evidence="2" id="KW-0732">Signal</keyword>
<dbReference type="PANTHER" id="PTHR12740:SF4">
    <property type="entry name" value="JNK1_MAPK8-ASSOCIATED MEMBRANE PROTEIN"/>
    <property type="match status" value="1"/>
</dbReference>
<dbReference type="GO" id="GO:0006986">
    <property type="term" value="P:response to unfolded protein"/>
    <property type="evidence" value="ECO:0007669"/>
    <property type="project" value="InterPro"/>
</dbReference>
<protein>
    <submittedName>
        <fullName evidence="3">JNK1-associated membrane protein</fullName>
    </submittedName>
</protein>
<feature type="chain" id="PRO_5002907570" evidence="2">
    <location>
        <begin position="23"/>
        <end position="352"/>
    </location>
</feature>
<gene>
    <name evidence="3" type="primary">JAMP</name>
</gene>
<dbReference type="EMBL" id="BT075771">
    <property type="protein sequence ID" value="ACO10195.1"/>
    <property type="molecule type" value="mRNA"/>
</dbReference>
<feature type="signal peptide" evidence="2">
    <location>
        <begin position="1"/>
        <end position="22"/>
    </location>
</feature>
<feature type="transmembrane region" description="Helical" evidence="1">
    <location>
        <begin position="225"/>
        <end position="249"/>
    </location>
</feature>
<dbReference type="AlphaFoldDB" id="C1BME2"/>
<dbReference type="GO" id="GO:0031625">
    <property type="term" value="F:ubiquitin protein ligase binding"/>
    <property type="evidence" value="ECO:0007669"/>
    <property type="project" value="TreeGrafter"/>
</dbReference>
<sequence>MIGFIVSGALPLMLLLSPGTQGYTYERGKVNGNDGAYPCPGLYCGRIPLGGEDEGLLGPCGQCPRGWRVFNNTHSICQKCEEAPELYDWFYLAFMSLFVLVLHWIFIDTAAKRRKLTREVLFTHLCAALEVGLSSGLSLLWAEPFGSFSLVSCHYQHLGDWYTALHNPNPNYEETIHCTTEAIYPLYTLIFVFYVLCLAFMLLLRPLLRSSGALLCCRGGKKRRANAGGTGIYAALYFLPILALLHAIFGGLIYVSFPYIVVILSVISSASHFAFKLDQSPKALFLGCFTDPRNGLILLGHWSIHPFGILAITPLQDPALHASLIPLVPLPAFFYILPAKFTDPANFDDSRR</sequence>
<keyword evidence="1" id="KW-0472">Membrane</keyword>
<feature type="transmembrane region" description="Helical" evidence="1">
    <location>
        <begin position="182"/>
        <end position="204"/>
    </location>
</feature>
<evidence type="ECO:0000256" key="1">
    <source>
        <dbReference type="SAM" id="Phobius"/>
    </source>
</evidence>
<dbReference type="GO" id="GO:0036503">
    <property type="term" value="P:ERAD pathway"/>
    <property type="evidence" value="ECO:0007669"/>
    <property type="project" value="TreeGrafter"/>
</dbReference>
<reference evidence="3" key="1">
    <citation type="submission" date="2009-03" db="EMBL/GenBank/DDBJ databases">
        <title>Caligus rogercresseyi ESTs and full-length cDNAs.</title>
        <authorList>
            <person name="Yasuike M."/>
            <person name="von Schalburg K."/>
            <person name="Cooper G."/>
            <person name="Leong J."/>
            <person name="Jones S.R.M."/>
            <person name="Koop B.F."/>
        </authorList>
    </citation>
    <scope>NUCLEOTIDE SEQUENCE</scope>
    <source>
        <tissue evidence="3">Whole body</tissue>
    </source>
</reference>
<dbReference type="InterPro" id="IPR008485">
    <property type="entry name" value="JAMP"/>
</dbReference>
<dbReference type="Pfam" id="PF05571">
    <property type="entry name" value="JAMP"/>
    <property type="match status" value="1"/>
</dbReference>
<organism evidence="3">
    <name type="scientific">Caligus rogercresseyi</name>
    <name type="common">Sea louse</name>
    <dbReference type="NCBI Taxonomy" id="217165"/>
    <lineage>
        <taxon>Eukaryota</taxon>
        <taxon>Metazoa</taxon>
        <taxon>Ecdysozoa</taxon>
        <taxon>Arthropoda</taxon>
        <taxon>Crustacea</taxon>
        <taxon>Multicrustacea</taxon>
        <taxon>Hexanauplia</taxon>
        <taxon>Copepoda</taxon>
        <taxon>Siphonostomatoida</taxon>
        <taxon>Caligidae</taxon>
        <taxon>Caligus</taxon>
    </lineage>
</organism>
<evidence type="ECO:0000256" key="2">
    <source>
        <dbReference type="SAM" id="SignalP"/>
    </source>
</evidence>
<dbReference type="GO" id="GO:0016020">
    <property type="term" value="C:membrane"/>
    <property type="evidence" value="ECO:0007669"/>
    <property type="project" value="InterPro"/>
</dbReference>
<proteinExistence type="evidence at transcript level"/>
<feature type="transmembrane region" description="Helical" evidence="1">
    <location>
        <begin position="119"/>
        <end position="142"/>
    </location>
</feature>